<dbReference type="EMBL" id="CADCVV010000096">
    <property type="protein sequence ID" value="CAA9500429.1"/>
    <property type="molecule type" value="Genomic_DNA"/>
</dbReference>
<name>A0A6J4SJT3_9ACTN</name>
<sequence>MTHDDLGCASYLIGDDDAGVVAVVDPKFEIEEYLELARYLGVSIEHILETHNHADHVSGHGKLAAATGATIHINREAGAGYGHEPFDDGFELKLGALTVRAIHTPGHRPEHTAFALIDTARGMEPWALLSGDSLFVNDVARPDLAIDPDEGAQAIFRSLQDRILSGLPAEIEVWPGHLGGSLCGGPAMDLKPSSTLAYERAHNPMLQVTDEAEFVERAVDSLGPQPPNFEAIVALNRGELVTEGVPITPLTPRQVEQKRSQGRLLVDVRTDLQFDDAHIPGAIAIPAVQAGFGTRLSWLADREEEVVLIGRDDEDARRAAQLALSVGIRRFGGFLHGGMTEWRREQRPVERTERLDLDDLRPRLESEPATQVLDVRERSERDAGYIPGSLFEPWHDIDELPEGIDAARPVAVLCASGQRAAVAASLVQRYGGERVIHVVSGGVPRWKELGHPIEVPADA</sequence>
<keyword evidence="3" id="KW-0378">Hydrolase</keyword>
<dbReference type="SUPFAM" id="SSF56281">
    <property type="entry name" value="Metallo-hydrolase/oxidoreductase"/>
    <property type="match status" value="1"/>
</dbReference>
<dbReference type="GO" id="GO:0046872">
    <property type="term" value="F:metal ion binding"/>
    <property type="evidence" value="ECO:0007669"/>
    <property type="project" value="UniProtKB-KW"/>
</dbReference>
<dbReference type="InterPro" id="IPR051682">
    <property type="entry name" value="Mito_Persulfide_Diox"/>
</dbReference>
<evidence type="ECO:0000313" key="3">
    <source>
        <dbReference type="EMBL" id="CAA9500429.1"/>
    </source>
</evidence>
<dbReference type="PROSITE" id="PS50206">
    <property type="entry name" value="RHODANESE_3"/>
    <property type="match status" value="2"/>
</dbReference>
<protein>
    <submittedName>
        <fullName evidence="3">MBL-fold metallo-hydrolase superfamily</fullName>
    </submittedName>
</protein>
<dbReference type="PANTHER" id="PTHR43084">
    <property type="entry name" value="PERSULFIDE DIOXYGENASE ETHE1"/>
    <property type="match status" value="1"/>
</dbReference>
<dbReference type="GO" id="GO:0050313">
    <property type="term" value="F:sulfur dioxygenase activity"/>
    <property type="evidence" value="ECO:0007669"/>
    <property type="project" value="InterPro"/>
</dbReference>
<dbReference type="GO" id="GO:0016787">
    <property type="term" value="F:hydrolase activity"/>
    <property type="evidence" value="ECO:0007669"/>
    <property type="project" value="UniProtKB-KW"/>
</dbReference>
<evidence type="ECO:0000259" key="2">
    <source>
        <dbReference type="PROSITE" id="PS50206"/>
    </source>
</evidence>
<accession>A0A6J4SJT3</accession>
<organism evidence="3">
    <name type="scientific">uncultured Solirubrobacterales bacterium</name>
    <dbReference type="NCBI Taxonomy" id="768556"/>
    <lineage>
        <taxon>Bacteria</taxon>
        <taxon>Bacillati</taxon>
        <taxon>Actinomycetota</taxon>
        <taxon>Thermoleophilia</taxon>
        <taxon>Solirubrobacterales</taxon>
        <taxon>environmental samples</taxon>
    </lineage>
</organism>
<dbReference type="AlphaFoldDB" id="A0A6J4SJT3"/>
<dbReference type="SMART" id="SM00849">
    <property type="entry name" value="Lactamase_B"/>
    <property type="match status" value="1"/>
</dbReference>
<dbReference type="InterPro" id="IPR044528">
    <property type="entry name" value="POD-like_MBL-fold"/>
</dbReference>
<dbReference type="Pfam" id="PF00753">
    <property type="entry name" value="Lactamase_B"/>
    <property type="match status" value="1"/>
</dbReference>
<dbReference type="PANTHER" id="PTHR43084:SF1">
    <property type="entry name" value="PERSULFIDE DIOXYGENASE ETHE1, MITOCHONDRIAL"/>
    <property type="match status" value="1"/>
</dbReference>
<feature type="domain" description="Rhodanese" evidence="2">
    <location>
        <begin position="366"/>
        <end position="455"/>
    </location>
</feature>
<dbReference type="InterPro" id="IPR001279">
    <property type="entry name" value="Metallo-B-lactamas"/>
</dbReference>
<evidence type="ECO:0000256" key="1">
    <source>
        <dbReference type="ARBA" id="ARBA00022723"/>
    </source>
</evidence>
<dbReference type="Gene3D" id="3.40.250.10">
    <property type="entry name" value="Rhodanese-like domain"/>
    <property type="match status" value="2"/>
</dbReference>
<gene>
    <name evidence="3" type="ORF">AVDCRST_MAG17-1344</name>
</gene>
<dbReference type="GO" id="GO:0070813">
    <property type="term" value="P:hydrogen sulfide metabolic process"/>
    <property type="evidence" value="ECO:0007669"/>
    <property type="project" value="TreeGrafter"/>
</dbReference>
<dbReference type="SMART" id="SM00450">
    <property type="entry name" value="RHOD"/>
    <property type="match status" value="2"/>
</dbReference>
<keyword evidence="1" id="KW-0479">Metal-binding</keyword>
<dbReference type="SUPFAM" id="SSF52821">
    <property type="entry name" value="Rhodanese/Cell cycle control phosphatase"/>
    <property type="match status" value="2"/>
</dbReference>
<dbReference type="CDD" id="cd07724">
    <property type="entry name" value="POD-like_MBL-fold"/>
    <property type="match status" value="1"/>
</dbReference>
<dbReference type="InterPro" id="IPR036873">
    <property type="entry name" value="Rhodanese-like_dom_sf"/>
</dbReference>
<dbReference type="GO" id="GO:0006749">
    <property type="term" value="P:glutathione metabolic process"/>
    <property type="evidence" value="ECO:0007669"/>
    <property type="project" value="InterPro"/>
</dbReference>
<dbReference type="Pfam" id="PF00581">
    <property type="entry name" value="Rhodanese"/>
    <property type="match status" value="2"/>
</dbReference>
<dbReference type="InterPro" id="IPR036866">
    <property type="entry name" value="RibonucZ/Hydroxyglut_hydro"/>
</dbReference>
<dbReference type="CDD" id="cd00158">
    <property type="entry name" value="RHOD"/>
    <property type="match status" value="2"/>
</dbReference>
<dbReference type="Gene3D" id="3.60.15.10">
    <property type="entry name" value="Ribonuclease Z/Hydroxyacylglutathione hydrolase-like"/>
    <property type="match status" value="1"/>
</dbReference>
<dbReference type="InterPro" id="IPR001763">
    <property type="entry name" value="Rhodanese-like_dom"/>
</dbReference>
<feature type="domain" description="Rhodanese" evidence="2">
    <location>
        <begin position="259"/>
        <end position="351"/>
    </location>
</feature>
<reference evidence="3" key="1">
    <citation type="submission" date="2020-02" db="EMBL/GenBank/DDBJ databases">
        <authorList>
            <person name="Meier V. D."/>
        </authorList>
    </citation>
    <scope>NUCLEOTIDE SEQUENCE</scope>
    <source>
        <strain evidence="3">AVDCRST_MAG17</strain>
    </source>
</reference>
<proteinExistence type="predicted"/>